<comment type="caution">
    <text evidence="2">The sequence shown here is derived from an EMBL/GenBank/DDBJ whole genome shotgun (WGS) entry which is preliminary data.</text>
</comment>
<proteinExistence type="predicted"/>
<evidence type="ECO:0000313" key="3">
    <source>
        <dbReference type="Proteomes" id="UP000784294"/>
    </source>
</evidence>
<evidence type="ECO:0000313" key="2">
    <source>
        <dbReference type="EMBL" id="VEL09893.1"/>
    </source>
</evidence>
<dbReference type="Proteomes" id="UP000784294">
    <property type="component" value="Unassembled WGS sequence"/>
</dbReference>
<accession>A0A3S5FC29</accession>
<organism evidence="2 3">
    <name type="scientific">Protopolystoma xenopodis</name>
    <dbReference type="NCBI Taxonomy" id="117903"/>
    <lineage>
        <taxon>Eukaryota</taxon>
        <taxon>Metazoa</taxon>
        <taxon>Spiralia</taxon>
        <taxon>Lophotrochozoa</taxon>
        <taxon>Platyhelminthes</taxon>
        <taxon>Monogenea</taxon>
        <taxon>Polyopisthocotylea</taxon>
        <taxon>Polystomatidea</taxon>
        <taxon>Polystomatidae</taxon>
        <taxon>Protopolystoma</taxon>
    </lineage>
</organism>
<reference evidence="2" key="1">
    <citation type="submission" date="2018-11" db="EMBL/GenBank/DDBJ databases">
        <authorList>
            <consortium name="Pathogen Informatics"/>
        </authorList>
    </citation>
    <scope>NUCLEOTIDE SEQUENCE</scope>
</reference>
<feature type="region of interest" description="Disordered" evidence="1">
    <location>
        <begin position="137"/>
        <end position="157"/>
    </location>
</feature>
<gene>
    <name evidence="2" type="ORF">PXEA_LOCUS3333</name>
</gene>
<keyword evidence="3" id="KW-1185">Reference proteome</keyword>
<evidence type="ECO:0000256" key="1">
    <source>
        <dbReference type="SAM" id="MobiDB-lite"/>
    </source>
</evidence>
<dbReference type="EMBL" id="CAAALY010007507">
    <property type="protein sequence ID" value="VEL09893.1"/>
    <property type="molecule type" value="Genomic_DNA"/>
</dbReference>
<protein>
    <submittedName>
        <fullName evidence="2">Uncharacterized protein</fullName>
    </submittedName>
</protein>
<sequence length="157" mass="16904">MIERLGASSIAEGIRIQPDFTAKIGLVPYHSAALLQPRSPDHRGYVNAEPLLLATKLDTSAIPGATSNTAANGGDTVSSGTVTMAPWSPLFVKPSQPLLLFEPSASCERFHDRSYGATSHESAGLIHMETMPSLKSQSLYSSKMDERLSSTCRRSNR</sequence>
<name>A0A3S5FC29_9PLAT</name>
<dbReference type="AlphaFoldDB" id="A0A3S5FC29"/>